<dbReference type="AlphaFoldDB" id="A0A4Q8BH26"/>
<dbReference type="EMBL" id="SHLD01000001">
    <property type="protein sequence ID" value="RZU76643.1"/>
    <property type="molecule type" value="Genomic_DNA"/>
</dbReference>
<proteinExistence type="predicted"/>
<feature type="compositionally biased region" description="Basic residues" evidence="1">
    <location>
        <begin position="36"/>
        <end position="61"/>
    </location>
</feature>
<evidence type="ECO:0000313" key="3">
    <source>
        <dbReference type="Proteomes" id="UP000294114"/>
    </source>
</evidence>
<protein>
    <submittedName>
        <fullName evidence="2">Uncharacterized protein</fullName>
    </submittedName>
</protein>
<reference evidence="2 3" key="1">
    <citation type="submission" date="2019-02" db="EMBL/GenBank/DDBJ databases">
        <title>Sequencing the genomes of 1000 actinobacteria strains.</title>
        <authorList>
            <person name="Klenk H.-P."/>
        </authorList>
    </citation>
    <scope>NUCLEOTIDE SEQUENCE [LARGE SCALE GENOMIC DNA]</scope>
    <source>
        <strain evidence="2 3">DSM 45612</strain>
    </source>
</reference>
<gene>
    <name evidence="2" type="ORF">EV384_5309</name>
</gene>
<keyword evidence="3" id="KW-1185">Reference proteome</keyword>
<feature type="region of interest" description="Disordered" evidence="1">
    <location>
        <begin position="36"/>
        <end position="64"/>
    </location>
</feature>
<sequence>MGVALLLAAVFGVLLETMHATMRRIIQVRLLTRRHGTPLHHRHHHPSRPHRRHRRAGRRRTGGTDLLIRSAEDQPAAWDRHPCRIGVGGATVRLGWFTTPRGPRW</sequence>
<dbReference type="Proteomes" id="UP000294114">
    <property type="component" value="Unassembled WGS sequence"/>
</dbReference>
<name>A0A4Q8BH26_9ACTN</name>
<comment type="caution">
    <text evidence="2">The sequence shown here is derived from an EMBL/GenBank/DDBJ whole genome shotgun (WGS) entry which is preliminary data.</text>
</comment>
<accession>A0A4Q8BH26</accession>
<evidence type="ECO:0000313" key="2">
    <source>
        <dbReference type="EMBL" id="RZU76643.1"/>
    </source>
</evidence>
<organism evidence="2 3">
    <name type="scientific">Micromonospora kangleipakensis</name>
    <dbReference type="NCBI Taxonomy" id="1077942"/>
    <lineage>
        <taxon>Bacteria</taxon>
        <taxon>Bacillati</taxon>
        <taxon>Actinomycetota</taxon>
        <taxon>Actinomycetes</taxon>
        <taxon>Micromonosporales</taxon>
        <taxon>Micromonosporaceae</taxon>
        <taxon>Micromonospora</taxon>
    </lineage>
</organism>
<dbReference type="RefSeq" id="WP_130337451.1">
    <property type="nucleotide sequence ID" value="NZ_SHLD01000001.1"/>
</dbReference>
<evidence type="ECO:0000256" key="1">
    <source>
        <dbReference type="SAM" id="MobiDB-lite"/>
    </source>
</evidence>